<proteinExistence type="predicted"/>
<dbReference type="EMBL" id="JANPWB010000012">
    <property type="protein sequence ID" value="KAJ1119454.1"/>
    <property type="molecule type" value="Genomic_DNA"/>
</dbReference>
<sequence length="142" mass="16394">MDRILLEITGVGRRLEGMDSTICTLAAKTKSIHLDIVGFQARVTWLQQRVTTMEDHLNTISDRDQELFYLRSKLIDLEDRSCRDNDCFFGFLEQSEGSNVQDFLQSILHTITGLTFDPRWNFEGHIVWDHKSMTETPGLARS</sequence>
<reference evidence="1" key="1">
    <citation type="journal article" date="2022" name="bioRxiv">
        <title>Sequencing and chromosome-scale assembly of the giantPleurodeles waltlgenome.</title>
        <authorList>
            <person name="Brown T."/>
            <person name="Elewa A."/>
            <person name="Iarovenko S."/>
            <person name="Subramanian E."/>
            <person name="Araus A.J."/>
            <person name="Petzold A."/>
            <person name="Susuki M."/>
            <person name="Suzuki K.-i.T."/>
            <person name="Hayashi T."/>
            <person name="Toyoda A."/>
            <person name="Oliveira C."/>
            <person name="Osipova E."/>
            <person name="Leigh N.D."/>
            <person name="Simon A."/>
            <person name="Yun M.H."/>
        </authorList>
    </citation>
    <scope>NUCLEOTIDE SEQUENCE</scope>
    <source>
        <strain evidence="1">20211129_DDA</strain>
        <tissue evidence="1">Liver</tissue>
    </source>
</reference>
<keyword evidence="2" id="KW-1185">Reference proteome</keyword>
<dbReference type="AlphaFoldDB" id="A0AAV7NWU5"/>
<dbReference type="Proteomes" id="UP001066276">
    <property type="component" value="Chromosome 8"/>
</dbReference>
<accession>A0AAV7NWU5</accession>
<gene>
    <name evidence="1" type="ORF">NDU88_007639</name>
</gene>
<protein>
    <submittedName>
        <fullName evidence="1">Uncharacterized protein</fullName>
    </submittedName>
</protein>
<name>A0AAV7NWU5_PLEWA</name>
<organism evidence="1 2">
    <name type="scientific">Pleurodeles waltl</name>
    <name type="common">Iberian ribbed newt</name>
    <dbReference type="NCBI Taxonomy" id="8319"/>
    <lineage>
        <taxon>Eukaryota</taxon>
        <taxon>Metazoa</taxon>
        <taxon>Chordata</taxon>
        <taxon>Craniata</taxon>
        <taxon>Vertebrata</taxon>
        <taxon>Euteleostomi</taxon>
        <taxon>Amphibia</taxon>
        <taxon>Batrachia</taxon>
        <taxon>Caudata</taxon>
        <taxon>Salamandroidea</taxon>
        <taxon>Salamandridae</taxon>
        <taxon>Pleurodelinae</taxon>
        <taxon>Pleurodeles</taxon>
    </lineage>
</organism>
<evidence type="ECO:0000313" key="2">
    <source>
        <dbReference type="Proteomes" id="UP001066276"/>
    </source>
</evidence>
<evidence type="ECO:0000313" key="1">
    <source>
        <dbReference type="EMBL" id="KAJ1119454.1"/>
    </source>
</evidence>
<comment type="caution">
    <text evidence="1">The sequence shown here is derived from an EMBL/GenBank/DDBJ whole genome shotgun (WGS) entry which is preliminary data.</text>
</comment>